<gene>
    <name evidence="1" type="ORF">C5615_08820</name>
</gene>
<proteinExistence type="predicted"/>
<reference evidence="1 2" key="1">
    <citation type="submission" date="2018-02" db="EMBL/GenBank/DDBJ databases">
        <title>Draft genome sequencing of Burkholderia cepacia Y14-15.</title>
        <authorList>
            <person name="Zheng B.-X."/>
        </authorList>
    </citation>
    <scope>NUCLEOTIDE SEQUENCE [LARGE SCALE GENOMIC DNA]</scope>
    <source>
        <strain evidence="1 2">Y14-15</strain>
    </source>
</reference>
<name>A0A2S8IZ13_BURCE</name>
<evidence type="ECO:0000313" key="1">
    <source>
        <dbReference type="EMBL" id="PQP19968.1"/>
    </source>
</evidence>
<dbReference type="AlphaFoldDB" id="A0A2S8IZ13"/>
<dbReference type="Proteomes" id="UP000238206">
    <property type="component" value="Unassembled WGS sequence"/>
</dbReference>
<evidence type="ECO:0000313" key="2">
    <source>
        <dbReference type="Proteomes" id="UP000238206"/>
    </source>
</evidence>
<sequence length="67" mass="7213">MVDETVDCAGTFKMSSQRCLVIVGNGTTAYPINESLRIYIAPLDLHTASQGHFNIFVMPIAVGNNVA</sequence>
<dbReference type="EMBL" id="PUIQ01000008">
    <property type="protein sequence ID" value="PQP19968.1"/>
    <property type="molecule type" value="Genomic_DNA"/>
</dbReference>
<organism evidence="1 2">
    <name type="scientific">Burkholderia cepacia</name>
    <name type="common">Pseudomonas cepacia</name>
    <dbReference type="NCBI Taxonomy" id="292"/>
    <lineage>
        <taxon>Bacteria</taxon>
        <taxon>Pseudomonadati</taxon>
        <taxon>Pseudomonadota</taxon>
        <taxon>Betaproteobacteria</taxon>
        <taxon>Burkholderiales</taxon>
        <taxon>Burkholderiaceae</taxon>
        <taxon>Burkholderia</taxon>
        <taxon>Burkholderia cepacia complex</taxon>
    </lineage>
</organism>
<comment type="caution">
    <text evidence="1">The sequence shown here is derived from an EMBL/GenBank/DDBJ whole genome shotgun (WGS) entry which is preliminary data.</text>
</comment>
<accession>A0A2S8IZ13</accession>
<protein>
    <submittedName>
        <fullName evidence="1">Uncharacterized protein</fullName>
    </submittedName>
</protein>